<keyword evidence="3" id="KW-1185">Reference proteome</keyword>
<dbReference type="Pfam" id="PF10263">
    <property type="entry name" value="SprT-like"/>
    <property type="match status" value="1"/>
</dbReference>
<accession>A0ABR1R3W2</accession>
<dbReference type="Proteomes" id="UP001396898">
    <property type="component" value="Unassembled WGS sequence"/>
</dbReference>
<proteinExistence type="predicted"/>
<organism evidence="2 3">
    <name type="scientific">Apiospora marii</name>
    <dbReference type="NCBI Taxonomy" id="335849"/>
    <lineage>
        <taxon>Eukaryota</taxon>
        <taxon>Fungi</taxon>
        <taxon>Dikarya</taxon>
        <taxon>Ascomycota</taxon>
        <taxon>Pezizomycotina</taxon>
        <taxon>Sordariomycetes</taxon>
        <taxon>Xylariomycetidae</taxon>
        <taxon>Amphisphaeriales</taxon>
        <taxon>Apiosporaceae</taxon>
        <taxon>Apiospora</taxon>
    </lineage>
</organism>
<evidence type="ECO:0000313" key="3">
    <source>
        <dbReference type="Proteomes" id="UP001396898"/>
    </source>
</evidence>
<feature type="domain" description="SprT-like" evidence="1">
    <location>
        <begin position="190"/>
        <end position="301"/>
    </location>
</feature>
<evidence type="ECO:0000259" key="1">
    <source>
        <dbReference type="Pfam" id="PF10263"/>
    </source>
</evidence>
<evidence type="ECO:0000313" key="2">
    <source>
        <dbReference type="EMBL" id="KAK7998817.1"/>
    </source>
</evidence>
<dbReference type="InterPro" id="IPR006640">
    <property type="entry name" value="SprT-like_domain"/>
</dbReference>
<reference evidence="2 3" key="1">
    <citation type="submission" date="2023-01" db="EMBL/GenBank/DDBJ databases">
        <title>Analysis of 21 Apiospora genomes using comparative genomics revels a genus with tremendous synthesis potential of carbohydrate active enzymes and secondary metabolites.</title>
        <authorList>
            <person name="Sorensen T."/>
        </authorList>
    </citation>
    <scope>NUCLEOTIDE SEQUENCE [LARGE SCALE GENOMIC DNA]</scope>
    <source>
        <strain evidence="2 3">CBS 20057</strain>
    </source>
</reference>
<sequence length="360" mass="41349">MERSSSASSVPDYRYLAYPTQAERGKRYVDGYDCHISSYDETLLRQSKRARLTSHFQQAERPAFFVIKEAGVPYVVSDRGPYDTGAERRNPVGEVGEGVNFQVLPPAHEHNGLVHQRTSNGISISVDDGTFEKSDVENSRFDDLAARRVERHVLQRSRRGRNTKVERVLRSLISPRSPGQEFTLDNNALESIFYAANEIFFFGSLKGRVDWDWSDRSNAKFCSRIIGTTALREAHTGEIETLIILSHHYLRDKRYNRRLLISTFLHEMIHSYLFVHCGHDARRCGGHTDGFRRIARLIDDWAGPEILFLSNMEADLDAFRQPQISHDHSDVHSSCSMQFPRHDDWAFAMTRSKSAWGDIR</sequence>
<name>A0ABR1R3W2_9PEZI</name>
<gene>
    <name evidence="2" type="ORF">PG991_014492</name>
</gene>
<dbReference type="EMBL" id="JAQQWI010000019">
    <property type="protein sequence ID" value="KAK7998817.1"/>
    <property type="molecule type" value="Genomic_DNA"/>
</dbReference>
<comment type="caution">
    <text evidence="2">The sequence shown here is derived from an EMBL/GenBank/DDBJ whole genome shotgun (WGS) entry which is preliminary data.</text>
</comment>
<protein>
    <recommendedName>
        <fullName evidence="1">SprT-like domain-containing protein</fullName>
    </recommendedName>
</protein>